<dbReference type="OrthoDB" id="287888at2"/>
<evidence type="ECO:0000313" key="3">
    <source>
        <dbReference type="Proteomes" id="UP000324974"/>
    </source>
</evidence>
<evidence type="ECO:0000259" key="1">
    <source>
        <dbReference type="Pfam" id="PF13392"/>
    </source>
</evidence>
<dbReference type="SUPFAM" id="SSF54060">
    <property type="entry name" value="His-Me finger endonucleases"/>
    <property type="match status" value="1"/>
</dbReference>
<dbReference type="RefSeq" id="WP_149113505.1">
    <property type="nucleotide sequence ID" value="NZ_CP042425.1"/>
</dbReference>
<dbReference type="Proteomes" id="UP000324974">
    <property type="component" value="Chromosome"/>
</dbReference>
<dbReference type="Pfam" id="PF13392">
    <property type="entry name" value="HNH_3"/>
    <property type="match status" value="1"/>
</dbReference>
<keyword evidence="2" id="KW-0378">Hydrolase</keyword>
<name>A0A5C1ALK5_9BACT</name>
<dbReference type="EMBL" id="CP042425">
    <property type="protein sequence ID" value="QEL19067.1"/>
    <property type="molecule type" value="Genomic_DNA"/>
</dbReference>
<evidence type="ECO:0000313" key="2">
    <source>
        <dbReference type="EMBL" id="QEL19067.1"/>
    </source>
</evidence>
<gene>
    <name evidence="2" type="ORF">PX52LOC_06124</name>
</gene>
<protein>
    <submittedName>
        <fullName evidence="2">HNH endonuclease</fullName>
    </submittedName>
</protein>
<dbReference type="AlphaFoldDB" id="A0A5C1ALK5"/>
<keyword evidence="3" id="KW-1185">Reference proteome</keyword>
<keyword evidence="2" id="KW-0540">Nuclease</keyword>
<feature type="domain" description="HNH nuclease" evidence="1">
    <location>
        <begin position="91"/>
        <end position="134"/>
    </location>
</feature>
<keyword evidence="2" id="KW-0255">Endonuclease</keyword>
<proteinExistence type="predicted"/>
<dbReference type="GO" id="GO:0004519">
    <property type="term" value="F:endonuclease activity"/>
    <property type="evidence" value="ECO:0007669"/>
    <property type="project" value="UniProtKB-KW"/>
</dbReference>
<sequence>MPQTCGPSPPMLLCLHCERGPSTRPRGLCGQCYYRPEIRSRYRKQERAVDPATRFWPKVAKAGPDECWAWTGAKAGTGYGSFYHDAGRRVPAHRFAYELANGAISCGRFVCHRCDNRGCVNPAHLFLGTPADNAADMAAKGRCSFGRTRFSREDVARIYALRAEGKGFREIGQAVGISRTYAAAIVRQGRLAYLSAEVPSLSA</sequence>
<dbReference type="KEGG" id="lrs:PX52LOC_06124"/>
<dbReference type="InterPro" id="IPR044930">
    <property type="entry name" value="Homing_endonuclease_His-Me"/>
</dbReference>
<dbReference type="InterPro" id="IPR044925">
    <property type="entry name" value="His-Me_finger_sf"/>
</dbReference>
<dbReference type="Gene3D" id="3.90.75.10">
    <property type="entry name" value="Homing Intron 3 (I-ppo) Encoded Endonuclease, Chain A"/>
    <property type="match status" value="1"/>
</dbReference>
<organism evidence="2 3">
    <name type="scientific">Limnoglobus roseus</name>
    <dbReference type="NCBI Taxonomy" id="2598579"/>
    <lineage>
        <taxon>Bacteria</taxon>
        <taxon>Pseudomonadati</taxon>
        <taxon>Planctomycetota</taxon>
        <taxon>Planctomycetia</taxon>
        <taxon>Gemmatales</taxon>
        <taxon>Gemmataceae</taxon>
        <taxon>Limnoglobus</taxon>
    </lineage>
</organism>
<accession>A0A5C1ALK5</accession>
<reference evidence="3" key="1">
    <citation type="submission" date="2019-08" db="EMBL/GenBank/DDBJ databases">
        <title>Limnoglobus roseus gen. nov., sp. nov., a novel freshwater planctomycete with a giant genome from the family Gemmataceae.</title>
        <authorList>
            <person name="Kulichevskaya I.S."/>
            <person name="Naumoff D.G."/>
            <person name="Miroshnikov K."/>
            <person name="Ivanova A."/>
            <person name="Philippov D.A."/>
            <person name="Hakobyan A."/>
            <person name="Rijpstra I.C."/>
            <person name="Sinninghe Damste J.S."/>
            <person name="Liesack W."/>
            <person name="Dedysh S.N."/>
        </authorList>
    </citation>
    <scope>NUCLEOTIDE SEQUENCE [LARGE SCALE GENOMIC DNA]</scope>
    <source>
        <strain evidence="3">PX52</strain>
    </source>
</reference>
<dbReference type="InterPro" id="IPR003615">
    <property type="entry name" value="HNH_nuc"/>
</dbReference>